<keyword evidence="4 8" id="KW-0460">Magnesium</keyword>
<dbReference type="EC" id="4.3.99.3" evidence="8"/>
<gene>
    <name evidence="8" type="primary">queE</name>
    <name evidence="10" type="ORF">SAMN04488025_10724</name>
</gene>
<evidence type="ECO:0000256" key="4">
    <source>
        <dbReference type="ARBA" id="ARBA00022842"/>
    </source>
</evidence>
<keyword evidence="2 8" id="KW-0949">S-adenosyl-L-methionine</keyword>
<dbReference type="STRING" id="201973.SAMN04488025_10724"/>
<feature type="binding site" evidence="8">
    <location>
        <position position="80"/>
    </location>
    <ligand>
        <name>S-adenosyl-L-methionine</name>
        <dbReference type="ChEBI" id="CHEBI:59789"/>
    </ligand>
</feature>
<comment type="similarity">
    <text evidence="8">Belongs to the radical SAM superfamily. 7-carboxy-7-deazaguanine synthase family.</text>
</comment>
<dbReference type="InterPro" id="IPR013785">
    <property type="entry name" value="Aldolase_TIM"/>
</dbReference>
<dbReference type="GO" id="GO:0008616">
    <property type="term" value="P:tRNA queuosine(34) biosynthetic process"/>
    <property type="evidence" value="ECO:0007669"/>
    <property type="project" value="UniProtKB-UniRule"/>
</dbReference>
<sequence length="232" mass="27077">MNPKEITLPLVEIFQTVEGEGGKAGFPTTFIRLYNCNLRCTWCDTPYSYAPHPPEKMLTVGEILEQVKRWGNRHICLTGGEPLLYRDKALALLQELAPLPFLEDIHIETNGAIDLLPFHRWRESSPHGWKIRFIMDFKLRSSGERDKMILSNFLHLTDRDEIKFVISDRAEFDEALSVVESAVRRGQILFSPEWNSLPPDRLVSWLLQQPRRDIRLNLQTHKYIWDPDRRGV</sequence>
<evidence type="ECO:0000256" key="2">
    <source>
        <dbReference type="ARBA" id="ARBA00022691"/>
    </source>
</evidence>
<comment type="cofactor">
    <cofactor evidence="8">
        <name>Mg(2+)</name>
        <dbReference type="ChEBI" id="CHEBI:18420"/>
    </cofactor>
</comment>
<feature type="binding site" evidence="8">
    <location>
        <begin position="17"/>
        <end position="19"/>
    </location>
    <ligand>
        <name>substrate</name>
    </ligand>
</feature>
<evidence type="ECO:0000313" key="11">
    <source>
        <dbReference type="Proteomes" id="UP000198661"/>
    </source>
</evidence>
<dbReference type="PANTHER" id="PTHR42836:SF1">
    <property type="entry name" value="7-CARBOXY-7-DEAZAGUANINE SYNTHASE"/>
    <property type="match status" value="1"/>
</dbReference>
<dbReference type="EMBL" id="FOOK01000007">
    <property type="protein sequence ID" value="SFF86801.1"/>
    <property type="molecule type" value="Genomic_DNA"/>
</dbReference>
<evidence type="ECO:0000313" key="10">
    <source>
        <dbReference type="EMBL" id="SFF86801.1"/>
    </source>
</evidence>
<dbReference type="CDD" id="cd01335">
    <property type="entry name" value="Radical_SAM"/>
    <property type="match status" value="1"/>
</dbReference>
<dbReference type="AlphaFoldDB" id="A0A1I2MC32"/>
<dbReference type="SUPFAM" id="SSF102114">
    <property type="entry name" value="Radical SAM enzymes"/>
    <property type="match status" value="1"/>
</dbReference>
<keyword evidence="6 8" id="KW-0411">Iron-sulfur</keyword>
<dbReference type="InterPro" id="IPR007197">
    <property type="entry name" value="rSAM"/>
</dbReference>
<dbReference type="GO" id="GO:0051539">
    <property type="term" value="F:4 iron, 4 sulfur cluster binding"/>
    <property type="evidence" value="ECO:0007669"/>
    <property type="project" value="UniProtKB-UniRule"/>
</dbReference>
<accession>A0A1I2MC32</accession>
<evidence type="ECO:0000256" key="8">
    <source>
        <dbReference type="HAMAP-Rule" id="MF_00917"/>
    </source>
</evidence>
<evidence type="ECO:0000256" key="7">
    <source>
        <dbReference type="ARBA" id="ARBA00023239"/>
    </source>
</evidence>
<feature type="binding site" evidence="8">
    <location>
        <position position="78"/>
    </location>
    <ligand>
        <name>substrate</name>
    </ligand>
</feature>
<dbReference type="InterPro" id="IPR058240">
    <property type="entry name" value="rSAM_sf"/>
</dbReference>
<keyword evidence="1 8" id="KW-0004">4Fe-4S</keyword>
<comment type="catalytic activity">
    <reaction evidence="8">
        <text>6-carboxy-5,6,7,8-tetrahydropterin + H(+) = 7-carboxy-7-carbaguanine + NH4(+)</text>
        <dbReference type="Rhea" id="RHEA:27974"/>
        <dbReference type="ChEBI" id="CHEBI:15378"/>
        <dbReference type="ChEBI" id="CHEBI:28938"/>
        <dbReference type="ChEBI" id="CHEBI:61032"/>
        <dbReference type="ChEBI" id="CHEBI:61036"/>
        <dbReference type="EC" id="4.3.99.3"/>
    </reaction>
</comment>
<feature type="binding site" evidence="8">
    <location>
        <position position="45"/>
    </location>
    <ligand>
        <name>Mg(2+)</name>
        <dbReference type="ChEBI" id="CHEBI:18420"/>
    </ligand>
</feature>
<feature type="binding site" evidence="8">
    <location>
        <begin position="42"/>
        <end position="44"/>
    </location>
    <ligand>
        <name>S-adenosyl-L-methionine</name>
        <dbReference type="ChEBI" id="CHEBI:59789"/>
    </ligand>
</feature>
<dbReference type="SFLD" id="SFLDS00029">
    <property type="entry name" value="Radical_SAM"/>
    <property type="match status" value="1"/>
</dbReference>
<keyword evidence="8" id="KW-0671">Queuosine biosynthesis</keyword>
<comment type="cofactor">
    <cofactor evidence="8">
        <name>S-adenosyl-L-methionine</name>
        <dbReference type="ChEBI" id="CHEBI:59789"/>
    </cofactor>
    <text evidence="8">Binds 1 S-adenosyl-L-methionine per subunit.</text>
</comment>
<evidence type="ECO:0000256" key="5">
    <source>
        <dbReference type="ARBA" id="ARBA00023004"/>
    </source>
</evidence>
<dbReference type="Pfam" id="PF04055">
    <property type="entry name" value="Radical_SAM"/>
    <property type="match status" value="1"/>
</dbReference>
<comment type="function">
    <text evidence="8">Catalyzes the complex heterocyclic radical-mediated conversion of 6-carboxy-5,6,7,8-tetrahydropterin (CPH4) to 7-carboxy-7-deazaguanine (CDG), a step common to the biosynthetic pathways of all 7-deazapurine-containing compounds.</text>
</comment>
<protein>
    <recommendedName>
        <fullName evidence="8">7-carboxy-7-deazaguanine synthase</fullName>
        <shortName evidence="8">CDG synthase</shortName>
        <ecNumber evidence="8">4.3.99.3</ecNumber>
    </recommendedName>
    <alternativeName>
        <fullName evidence="8">Queuosine biosynthesis protein QueE</fullName>
    </alternativeName>
</protein>
<dbReference type="PROSITE" id="PS51918">
    <property type="entry name" value="RADICAL_SAM"/>
    <property type="match status" value="1"/>
</dbReference>
<keyword evidence="7 8" id="KW-0456">Lyase</keyword>
<organism evidence="10 11">
    <name type="scientific">Planifilum fulgidum</name>
    <dbReference type="NCBI Taxonomy" id="201973"/>
    <lineage>
        <taxon>Bacteria</taxon>
        <taxon>Bacillati</taxon>
        <taxon>Bacillota</taxon>
        <taxon>Bacilli</taxon>
        <taxon>Bacillales</taxon>
        <taxon>Thermoactinomycetaceae</taxon>
        <taxon>Planifilum</taxon>
    </lineage>
</organism>
<dbReference type="GO" id="GO:1904047">
    <property type="term" value="F:S-adenosyl-L-methionine binding"/>
    <property type="evidence" value="ECO:0007669"/>
    <property type="project" value="UniProtKB-UniRule"/>
</dbReference>
<dbReference type="UniPathway" id="UPA00391"/>
<dbReference type="Gene3D" id="3.20.20.70">
    <property type="entry name" value="Aldolase class I"/>
    <property type="match status" value="1"/>
</dbReference>
<name>A0A1I2MC32_9BACL</name>
<proteinExistence type="inferred from homology"/>
<dbReference type="RefSeq" id="WP_245752096.1">
    <property type="nucleotide sequence ID" value="NZ_FOOK01000007.1"/>
</dbReference>
<dbReference type="PIRSF" id="PIRSF000370">
    <property type="entry name" value="QueE"/>
    <property type="match status" value="1"/>
</dbReference>
<comment type="subunit">
    <text evidence="8">Homodimer.</text>
</comment>
<dbReference type="PANTHER" id="PTHR42836">
    <property type="entry name" value="7-CARBOXY-7-DEAZAGUANINE SYNTHASE"/>
    <property type="match status" value="1"/>
</dbReference>
<evidence type="ECO:0000256" key="3">
    <source>
        <dbReference type="ARBA" id="ARBA00022723"/>
    </source>
</evidence>
<dbReference type="GO" id="GO:0000287">
    <property type="term" value="F:magnesium ion binding"/>
    <property type="evidence" value="ECO:0007669"/>
    <property type="project" value="UniProtKB-UniRule"/>
</dbReference>
<feature type="binding site" evidence="8">
    <location>
        <position position="36"/>
    </location>
    <ligand>
        <name>[4Fe-4S] cluster</name>
        <dbReference type="ChEBI" id="CHEBI:49883"/>
        <note>4Fe-4S-S-AdoMet</note>
    </ligand>
</feature>
<evidence type="ECO:0000256" key="1">
    <source>
        <dbReference type="ARBA" id="ARBA00022485"/>
    </source>
</evidence>
<feature type="binding site" evidence="8">
    <location>
        <position position="40"/>
    </location>
    <ligand>
        <name>[4Fe-4S] cluster</name>
        <dbReference type="ChEBI" id="CHEBI:49883"/>
        <note>4Fe-4S-S-AdoMet</note>
    </ligand>
</feature>
<comment type="pathway">
    <text evidence="8">Purine metabolism; 7-cyano-7-deazaguanine biosynthesis.</text>
</comment>
<dbReference type="InterPro" id="IPR024924">
    <property type="entry name" value="7-CO-7-deazaguanine_synth-like"/>
</dbReference>
<comment type="caution">
    <text evidence="8">Lacks conserved residue(s) required for the propagation of feature annotation.</text>
</comment>
<feature type="domain" description="Radical SAM core" evidence="9">
    <location>
        <begin position="23"/>
        <end position="227"/>
    </location>
</feature>
<dbReference type="GO" id="GO:0016840">
    <property type="term" value="F:carbon-nitrogen lyase activity"/>
    <property type="evidence" value="ECO:0007669"/>
    <property type="project" value="UniProtKB-UniRule"/>
</dbReference>
<evidence type="ECO:0000259" key="9">
    <source>
        <dbReference type="PROSITE" id="PS51918"/>
    </source>
</evidence>
<feature type="binding site" evidence="8">
    <location>
        <position position="32"/>
    </location>
    <ligand>
        <name>substrate</name>
    </ligand>
</feature>
<keyword evidence="11" id="KW-1185">Reference proteome</keyword>
<dbReference type="Proteomes" id="UP000198661">
    <property type="component" value="Unassembled WGS sequence"/>
</dbReference>
<evidence type="ECO:0000256" key="6">
    <source>
        <dbReference type="ARBA" id="ARBA00023014"/>
    </source>
</evidence>
<reference evidence="10 11" key="1">
    <citation type="submission" date="2016-10" db="EMBL/GenBank/DDBJ databases">
        <authorList>
            <person name="de Groot N.N."/>
        </authorList>
    </citation>
    <scope>NUCLEOTIDE SEQUENCE [LARGE SCALE GENOMIC DNA]</scope>
    <source>
        <strain evidence="10 11">DSM 44945</strain>
    </source>
</reference>
<keyword evidence="5 8" id="KW-0408">Iron</keyword>
<comment type="cofactor">
    <cofactor evidence="8">
        <name>[4Fe-4S] cluster</name>
        <dbReference type="ChEBI" id="CHEBI:49883"/>
    </cofactor>
    <text evidence="8">Binds 1 [4Fe-4S] cluster. The cluster is coordinated with 3 cysteines and an exchangeable S-adenosyl-L-methionine.</text>
</comment>
<feature type="binding site" evidence="8">
    <location>
        <position position="43"/>
    </location>
    <ligand>
        <name>[4Fe-4S] cluster</name>
        <dbReference type="ChEBI" id="CHEBI:49883"/>
        <note>4Fe-4S-S-AdoMet</note>
    </ligand>
</feature>
<keyword evidence="3 8" id="KW-0479">Metal-binding</keyword>
<dbReference type="HAMAP" id="MF_00917">
    <property type="entry name" value="QueE"/>
    <property type="match status" value="1"/>
</dbReference>